<organism evidence="10 11">
    <name type="scientific">Limoniibacter endophyticus</name>
    <dbReference type="NCBI Taxonomy" id="1565040"/>
    <lineage>
        <taxon>Bacteria</taxon>
        <taxon>Pseudomonadati</taxon>
        <taxon>Pseudomonadota</taxon>
        <taxon>Alphaproteobacteria</taxon>
        <taxon>Hyphomicrobiales</taxon>
        <taxon>Bartonellaceae</taxon>
        <taxon>Limoniibacter</taxon>
    </lineage>
</organism>
<dbReference type="PANTHER" id="PTHR21666:SF288">
    <property type="entry name" value="CELL DIVISION PROTEIN YTFB"/>
    <property type="match status" value="1"/>
</dbReference>
<feature type="coiled-coil region" evidence="7">
    <location>
        <begin position="188"/>
        <end position="232"/>
    </location>
</feature>
<keyword evidence="3" id="KW-0479">Metal-binding</keyword>
<keyword evidence="5" id="KW-0862">Zinc</keyword>
<dbReference type="RefSeq" id="WP_189490093.1">
    <property type="nucleotide sequence ID" value="NZ_BMZO01000007.1"/>
</dbReference>
<evidence type="ECO:0000256" key="6">
    <source>
        <dbReference type="ARBA" id="ARBA00023049"/>
    </source>
</evidence>
<dbReference type="PANTHER" id="PTHR21666">
    <property type="entry name" value="PEPTIDASE-RELATED"/>
    <property type="match status" value="1"/>
</dbReference>
<feature type="signal peptide" evidence="8">
    <location>
        <begin position="1"/>
        <end position="27"/>
    </location>
</feature>
<dbReference type="Proteomes" id="UP000641137">
    <property type="component" value="Unassembled WGS sequence"/>
</dbReference>
<evidence type="ECO:0000313" key="10">
    <source>
        <dbReference type="EMBL" id="GHC73787.1"/>
    </source>
</evidence>
<evidence type="ECO:0000256" key="3">
    <source>
        <dbReference type="ARBA" id="ARBA00022723"/>
    </source>
</evidence>
<feature type="domain" description="M23ase beta-sheet core" evidence="9">
    <location>
        <begin position="328"/>
        <end position="430"/>
    </location>
</feature>
<proteinExistence type="predicted"/>
<keyword evidence="7" id="KW-0175">Coiled coil</keyword>
<evidence type="ECO:0000256" key="2">
    <source>
        <dbReference type="ARBA" id="ARBA00022670"/>
    </source>
</evidence>
<evidence type="ECO:0000256" key="5">
    <source>
        <dbReference type="ARBA" id="ARBA00022833"/>
    </source>
</evidence>
<accession>A0A8J3GHB8</accession>
<dbReference type="GO" id="GO:0004222">
    <property type="term" value="F:metalloendopeptidase activity"/>
    <property type="evidence" value="ECO:0007669"/>
    <property type="project" value="TreeGrafter"/>
</dbReference>
<evidence type="ECO:0000259" key="9">
    <source>
        <dbReference type="Pfam" id="PF01551"/>
    </source>
</evidence>
<comment type="cofactor">
    <cofactor evidence="1">
        <name>Zn(2+)</name>
        <dbReference type="ChEBI" id="CHEBI:29105"/>
    </cofactor>
</comment>
<dbReference type="InterPro" id="IPR016047">
    <property type="entry name" value="M23ase_b-sheet_dom"/>
</dbReference>
<keyword evidence="6" id="KW-0482">Metalloprotease</keyword>
<name>A0A8J3GHB8_9HYPH</name>
<evidence type="ECO:0000256" key="7">
    <source>
        <dbReference type="SAM" id="Coils"/>
    </source>
</evidence>
<reference evidence="10" key="2">
    <citation type="submission" date="2020-09" db="EMBL/GenBank/DDBJ databases">
        <authorList>
            <person name="Sun Q."/>
            <person name="Kim S."/>
        </authorList>
    </citation>
    <scope>NUCLEOTIDE SEQUENCE</scope>
    <source>
        <strain evidence="10">KCTC 42097</strain>
    </source>
</reference>
<dbReference type="GO" id="GO:0046872">
    <property type="term" value="F:metal ion binding"/>
    <property type="evidence" value="ECO:0007669"/>
    <property type="project" value="UniProtKB-KW"/>
</dbReference>
<dbReference type="Pfam" id="PF01551">
    <property type="entry name" value="Peptidase_M23"/>
    <property type="match status" value="1"/>
</dbReference>
<reference evidence="10" key="1">
    <citation type="journal article" date="2014" name="Int. J. Syst. Evol. Microbiol.">
        <title>Complete genome sequence of Corynebacterium casei LMG S-19264T (=DSM 44701T), isolated from a smear-ripened cheese.</title>
        <authorList>
            <consortium name="US DOE Joint Genome Institute (JGI-PGF)"/>
            <person name="Walter F."/>
            <person name="Albersmeier A."/>
            <person name="Kalinowski J."/>
            <person name="Ruckert C."/>
        </authorList>
    </citation>
    <scope>NUCLEOTIDE SEQUENCE</scope>
    <source>
        <strain evidence="10">KCTC 42097</strain>
    </source>
</reference>
<keyword evidence="8" id="KW-0732">Signal</keyword>
<sequence length="446" mass="48277">MKFGYKRILLAAGFCLTAGYASFPAHAEDEVPAPDTIRAYEERQAETRTQFEQVARDLASSHGKLEKLRGEIDGIKKDHASLTAAMIQAAKTEKKLSADVDEIGERLTGLADQEEAISLSLESRREVLAEVLGALQRMGLNPPPALLVTPDDALSSVRSAILLGAVVPEMRAETRILMTDLADLGKVRASIEEEKERLGKTIEEQVAEQQRLTMLIEEKNALQAQNQETLEAEQLRAAEMAERAVTLKELIAALDTQILDARSAKEKELRAEEERQKRRETLAALPVPEANRLSIDIPFSRQKGNIPLPVSGRLVTRFGQSDDLGQPSQGDTLATQSGAIVTSPANGDILYAGPFRSYGQLLILDAGDGYHIVLAGMDRVNVTPGQAVLAGEPIGAMANLQVASASSEFDSVAAGRLYVEFRKDGGTINPAPWWSSNVSGRTKNGS</sequence>
<dbReference type="AlphaFoldDB" id="A0A8J3GHB8"/>
<dbReference type="InterPro" id="IPR011055">
    <property type="entry name" value="Dup_hybrid_motif"/>
</dbReference>
<evidence type="ECO:0000256" key="8">
    <source>
        <dbReference type="SAM" id="SignalP"/>
    </source>
</evidence>
<keyword evidence="4" id="KW-0378">Hydrolase</keyword>
<evidence type="ECO:0000256" key="1">
    <source>
        <dbReference type="ARBA" id="ARBA00001947"/>
    </source>
</evidence>
<comment type="caution">
    <text evidence="10">The sequence shown here is derived from an EMBL/GenBank/DDBJ whole genome shotgun (WGS) entry which is preliminary data.</text>
</comment>
<keyword evidence="2" id="KW-0645">Protease</keyword>
<dbReference type="InterPro" id="IPR050570">
    <property type="entry name" value="Cell_wall_metabolism_enzyme"/>
</dbReference>
<dbReference type="EMBL" id="BMZO01000007">
    <property type="protein sequence ID" value="GHC73787.1"/>
    <property type="molecule type" value="Genomic_DNA"/>
</dbReference>
<evidence type="ECO:0000256" key="4">
    <source>
        <dbReference type="ARBA" id="ARBA00022801"/>
    </source>
</evidence>
<evidence type="ECO:0000313" key="11">
    <source>
        <dbReference type="Proteomes" id="UP000641137"/>
    </source>
</evidence>
<dbReference type="GO" id="GO:0006508">
    <property type="term" value="P:proteolysis"/>
    <property type="evidence" value="ECO:0007669"/>
    <property type="project" value="UniProtKB-KW"/>
</dbReference>
<dbReference type="SUPFAM" id="SSF51261">
    <property type="entry name" value="Duplicated hybrid motif"/>
    <property type="match status" value="1"/>
</dbReference>
<gene>
    <name evidence="10" type="ORF">GCM10010136_22170</name>
</gene>
<feature type="chain" id="PRO_5035211679" evidence="8">
    <location>
        <begin position="28"/>
        <end position="446"/>
    </location>
</feature>
<protein>
    <submittedName>
        <fullName evidence="10">Membrane protein</fullName>
    </submittedName>
</protein>
<dbReference type="CDD" id="cd12797">
    <property type="entry name" value="M23_peptidase"/>
    <property type="match status" value="1"/>
</dbReference>
<keyword evidence="11" id="KW-1185">Reference proteome</keyword>
<dbReference type="Gene3D" id="2.70.70.10">
    <property type="entry name" value="Glucose Permease (Domain IIA)"/>
    <property type="match status" value="1"/>
</dbReference>